<dbReference type="Proteomes" id="UP000809273">
    <property type="component" value="Unassembled WGS sequence"/>
</dbReference>
<evidence type="ECO:0000313" key="3">
    <source>
        <dbReference type="Proteomes" id="UP000809273"/>
    </source>
</evidence>
<dbReference type="EMBL" id="JAFGIX010000069">
    <property type="protein sequence ID" value="MBN1574214.1"/>
    <property type="molecule type" value="Genomic_DNA"/>
</dbReference>
<dbReference type="InterPro" id="IPR032710">
    <property type="entry name" value="NTF2-like_dom_sf"/>
</dbReference>
<feature type="chain" id="PRO_5039018785" description="Nuclear transport factor 2 family protein" evidence="1">
    <location>
        <begin position="30"/>
        <end position="158"/>
    </location>
</feature>
<evidence type="ECO:0000313" key="2">
    <source>
        <dbReference type="EMBL" id="MBN1574214.1"/>
    </source>
</evidence>
<name>A0A9D8KHH4_9DELT</name>
<organism evidence="2 3">
    <name type="scientific">Candidatus Zymogenus saltonus</name>
    <dbReference type="NCBI Taxonomy" id="2844893"/>
    <lineage>
        <taxon>Bacteria</taxon>
        <taxon>Deltaproteobacteria</taxon>
        <taxon>Candidatus Zymogenia</taxon>
        <taxon>Candidatus Zymogeniales</taxon>
        <taxon>Candidatus Zymogenaceae</taxon>
        <taxon>Candidatus Zymogenus</taxon>
    </lineage>
</organism>
<dbReference type="SUPFAM" id="SSF54427">
    <property type="entry name" value="NTF2-like"/>
    <property type="match status" value="1"/>
</dbReference>
<accession>A0A9D8KHH4</accession>
<evidence type="ECO:0008006" key="4">
    <source>
        <dbReference type="Google" id="ProtNLM"/>
    </source>
</evidence>
<reference evidence="2" key="1">
    <citation type="journal article" date="2021" name="Environ. Microbiol.">
        <title>Genomic characterization of three novel Desulfobacterota classes expand the metabolic and phylogenetic diversity of the phylum.</title>
        <authorList>
            <person name="Murphy C.L."/>
            <person name="Biggerstaff J."/>
            <person name="Eichhorn A."/>
            <person name="Ewing E."/>
            <person name="Shahan R."/>
            <person name="Soriano D."/>
            <person name="Stewart S."/>
            <person name="VanMol K."/>
            <person name="Walker R."/>
            <person name="Walters P."/>
            <person name="Elshahed M.S."/>
            <person name="Youssef N.H."/>
        </authorList>
    </citation>
    <scope>NUCLEOTIDE SEQUENCE</scope>
    <source>
        <strain evidence="2">Zod_Metabat.24</strain>
    </source>
</reference>
<dbReference type="Gene3D" id="3.10.450.50">
    <property type="match status" value="1"/>
</dbReference>
<comment type="caution">
    <text evidence="2">The sequence shown here is derived from an EMBL/GenBank/DDBJ whole genome shotgun (WGS) entry which is preliminary data.</text>
</comment>
<sequence>MSVKTLSDKANLYKIVAFLILVAAALALATCGKEPTDEEKIEALIRDAAEKAEAKDIRGVLKHVSESYKDREGNDRNQIKGLLFVYFQGYEKIGIFIRDIKVEVKGDDAMAVVKLVFTGGAEIIPESGSGYVLDLKLKREEGDWRVVRAGWTESKVLF</sequence>
<protein>
    <recommendedName>
        <fullName evidence="4">Nuclear transport factor 2 family protein</fullName>
    </recommendedName>
</protein>
<feature type="signal peptide" evidence="1">
    <location>
        <begin position="1"/>
        <end position="29"/>
    </location>
</feature>
<evidence type="ECO:0000256" key="1">
    <source>
        <dbReference type="SAM" id="SignalP"/>
    </source>
</evidence>
<gene>
    <name evidence="2" type="ORF">JW984_13535</name>
</gene>
<dbReference type="AlphaFoldDB" id="A0A9D8KHH4"/>
<proteinExistence type="predicted"/>
<keyword evidence="1" id="KW-0732">Signal</keyword>
<reference evidence="2" key="2">
    <citation type="submission" date="2021-01" db="EMBL/GenBank/DDBJ databases">
        <authorList>
            <person name="Hahn C.R."/>
            <person name="Youssef N.H."/>
            <person name="Elshahed M."/>
        </authorList>
    </citation>
    <scope>NUCLEOTIDE SEQUENCE</scope>
    <source>
        <strain evidence="2">Zod_Metabat.24</strain>
    </source>
</reference>